<keyword evidence="2" id="KW-1133">Transmembrane helix</keyword>
<dbReference type="Proteomes" id="UP000270025">
    <property type="component" value="Chromosome"/>
</dbReference>
<dbReference type="AlphaFoldDB" id="A0A447Z4A2"/>
<dbReference type="KEGG" id="svf:NCTC3166_00961"/>
<accession>A0A447Z4A2</accession>
<dbReference type="EMBL" id="LR134266">
    <property type="protein sequence ID" value="VED67145.1"/>
    <property type="molecule type" value="Genomic_DNA"/>
</dbReference>
<gene>
    <name evidence="3" type="ORF">NCTC3166_00961</name>
</gene>
<dbReference type="Pfam" id="PF09911">
    <property type="entry name" value="DUF2140"/>
    <property type="match status" value="1"/>
</dbReference>
<evidence type="ECO:0000256" key="1">
    <source>
        <dbReference type="SAM" id="MobiDB-lite"/>
    </source>
</evidence>
<dbReference type="InterPro" id="IPR018672">
    <property type="entry name" value="DUF2140"/>
</dbReference>
<evidence type="ECO:0000313" key="3">
    <source>
        <dbReference type="EMBL" id="VED67145.1"/>
    </source>
</evidence>
<keyword evidence="4" id="KW-1185">Reference proteome</keyword>
<evidence type="ECO:0000313" key="4">
    <source>
        <dbReference type="Proteomes" id="UP000270025"/>
    </source>
</evidence>
<organism evidence="3 4">
    <name type="scientific">Streptococcus viridans</name>
    <dbReference type="NCBI Taxonomy" id="78535"/>
    <lineage>
        <taxon>Bacteria</taxon>
        <taxon>Bacillati</taxon>
        <taxon>Bacillota</taxon>
        <taxon>Bacilli</taxon>
        <taxon>Lactobacillales</taxon>
        <taxon>Streptococcaceae</taxon>
        <taxon>Streptococcus</taxon>
    </lineage>
</organism>
<feature type="region of interest" description="Disordered" evidence="1">
    <location>
        <begin position="1"/>
        <end position="24"/>
    </location>
</feature>
<protein>
    <submittedName>
        <fullName evidence="3">Membrane protein</fullName>
    </submittedName>
</protein>
<dbReference type="RefSeq" id="WP_126404177.1">
    <property type="nucleotide sequence ID" value="NZ_LR134266.1"/>
</dbReference>
<sequence>MQLRKNGSSEKKVKPPTTGPHFKERREKTPINIWKWLFLGLVSFLFATSLVILARFSTVREDVRQLQTSSQQGDVKIGSMTTTRAQLNETIKVMLKSYHLSDYQLYADNQQMLLEGKMDFLGKEYPLYIYFQPSKLEDGSILLTLKDFSVGTLKLPKKTVMQVLSTNKDLPDFVKIDSKEATIKIELAKIKNEMDFYVKANTIDLYNDQIIFDLYRKK</sequence>
<keyword evidence="2" id="KW-0812">Transmembrane</keyword>
<feature type="transmembrane region" description="Helical" evidence="2">
    <location>
        <begin position="33"/>
        <end position="56"/>
    </location>
</feature>
<proteinExistence type="predicted"/>
<keyword evidence="2" id="KW-0472">Membrane</keyword>
<reference evidence="3 4" key="1">
    <citation type="submission" date="2018-12" db="EMBL/GenBank/DDBJ databases">
        <authorList>
            <consortium name="Pathogen Informatics"/>
        </authorList>
    </citation>
    <scope>NUCLEOTIDE SEQUENCE [LARGE SCALE GENOMIC DNA]</scope>
    <source>
        <strain evidence="3 4">NCTC3166</strain>
    </source>
</reference>
<evidence type="ECO:0000256" key="2">
    <source>
        <dbReference type="SAM" id="Phobius"/>
    </source>
</evidence>
<name>A0A447Z4A2_9STRE</name>